<reference evidence="1" key="1">
    <citation type="journal article" date="2019" name="Sci. Rep.">
        <title>Draft genome of Tanacetum cinerariifolium, the natural source of mosquito coil.</title>
        <authorList>
            <person name="Yamashiro T."/>
            <person name="Shiraishi A."/>
            <person name="Satake H."/>
            <person name="Nakayama K."/>
        </authorList>
    </citation>
    <scope>NUCLEOTIDE SEQUENCE</scope>
</reference>
<comment type="caution">
    <text evidence="1">The sequence shown here is derived from an EMBL/GenBank/DDBJ whole genome shotgun (WGS) entry which is preliminary data.</text>
</comment>
<gene>
    <name evidence="1" type="ORF">Tci_039755</name>
</gene>
<dbReference type="AlphaFoldDB" id="A0A6L2M3M4"/>
<accession>A0A6L2M3M4</accession>
<dbReference type="CDD" id="cd09272">
    <property type="entry name" value="RNase_HI_RT_Ty1"/>
    <property type="match status" value="1"/>
</dbReference>
<name>A0A6L2M3M4_TANCI</name>
<dbReference type="PANTHER" id="PTHR11439:SF483">
    <property type="entry name" value="PEPTIDE SYNTHASE GLIP-LIKE, PUTATIVE (AFU_ORTHOLOGUE AFUA_3G12920)-RELATED"/>
    <property type="match status" value="1"/>
</dbReference>
<protein>
    <submittedName>
        <fullName evidence="1">Retrovirus-related Pol polyprotein from transposon TNT 1-94</fullName>
    </submittedName>
</protein>
<dbReference type="EMBL" id="BKCJ010005628">
    <property type="protein sequence ID" value="GEU67777.1"/>
    <property type="molecule type" value="Genomic_DNA"/>
</dbReference>
<proteinExistence type="predicted"/>
<dbReference type="PANTHER" id="PTHR11439">
    <property type="entry name" value="GAG-POL-RELATED RETROTRANSPOSON"/>
    <property type="match status" value="1"/>
</dbReference>
<evidence type="ECO:0000313" key="1">
    <source>
        <dbReference type="EMBL" id="GEU67777.1"/>
    </source>
</evidence>
<organism evidence="1">
    <name type="scientific">Tanacetum cinerariifolium</name>
    <name type="common">Dalmatian daisy</name>
    <name type="synonym">Chrysanthemum cinerariifolium</name>
    <dbReference type="NCBI Taxonomy" id="118510"/>
    <lineage>
        <taxon>Eukaryota</taxon>
        <taxon>Viridiplantae</taxon>
        <taxon>Streptophyta</taxon>
        <taxon>Embryophyta</taxon>
        <taxon>Tracheophyta</taxon>
        <taxon>Spermatophyta</taxon>
        <taxon>Magnoliopsida</taxon>
        <taxon>eudicotyledons</taxon>
        <taxon>Gunneridae</taxon>
        <taxon>Pentapetalae</taxon>
        <taxon>asterids</taxon>
        <taxon>campanulids</taxon>
        <taxon>Asterales</taxon>
        <taxon>Asteraceae</taxon>
        <taxon>Asteroideae</taxon>
        <taxon>Anthemideae</taxon>
        <taxon>Anthemidinae</taxon>
        <taxon>Tanacetum</taxon>
    </lineage>
</organism>
<sequence length="634" mass="72499">MTFLHQWRIIWIIQKSLLGFKDKNMKLTLPLRSMALNFLMRQQRCCIKLILAKKLHAEQEAEFARQQAELAQKAQAERVASPAEQGTGLSDQRRRELDVAQLIYTEADWLELMAKIATNSALSKQLLGDDVNEENMNERLVSTAPSILTVSVSAAPYVPADTELTVDETTPSSSRTRRKHLTTKRVTPIVDIADDALIKFDSASDSDSDDDPLPYAPYAGWEMVPSPLGSIHAYYDTEGHTKHFTSLRELLHMVEKNDLWKLLGAVDNHYQREEPDTFALLLWGDLHVLFQSLNDEDAHDFWRNQDSWRIRSLRLYPRAQVHVLETVDGRVIYMFVDVSYPLSAATLQRMLKHRLEVPKLLVGGDLTMAEQLTNGVVWDCQHGIWLCYGVGLREAKYALEILHKHGMEKGQSIGTPMATKPKLDTDLSGNPVDQTDYRSKIRSLMYLTSSRPDIVQAVCYCARYQSRPTEKHLKEVKRIFRYLRGTIDMGLWYPKDSSFELTAFSDADHAGCIDTRKSTSEGIQFLCDKLVSWMSKKQDCIAMSSAEAEYIALSASSAQVMWMRTQLKDYGFSYNKIPLYCYSHSAIAISCNLVQHSHTKQIHTPYHFIKKQVENGINELYFVRTEYQLADMFT</sequence>